<dbReference type="PANTHER" id="PTHR43364:SF4">
    <property type="entry name" value="NAD(P)-LINKED OXIDOREDUCTASE SUPERFAMILY PROTEIN"/>
    <property type="match status" value="1"/>
</dbReference>
<dbReference type="GO" id="GO:0016491">
    <property type="term" value="F:oxidoreductase activity"/>
    <property type="evidence" value="ECO:0007669"/>
    <property type="project" value="UniProtKB-KW"/>
</dbReference>
<dbReference type="InterPro" id="IPR023210">
    <property type="entry name" value="NADP_OxRdtase_dom"/>
</dbReference>
<dbReference type="Gene3D" id="3.20.20.100">
    <property type="entry name" value="NADP-dependent oxidoreductase domain"/>
    <property type="match status" value="1"/>
</dbReference>
<keyword evidence="1" id="KW-0560">Oxidoreductase</keyword>
<sequence length="356" mass="38413">MTLDAYYTLGRSGLRVSPLALGTMTFGQPEWGSDARTSGEILDAYFDAGGNFVDTADIYGQGAGEELVGRLLRERGARDRTVLSTKFTLGARAGDPNAGGNGRKAMLRSLEGSLRRLGTEYVDLYIVHAWDALTPAEEVMRGLDDLVSSGKVRYVALSDVPAWYAARAQTLAEWRGYGPLVALQLEYSLAERGLEYEFPSLAQELGMGLMTWGPLAKGLLSGKYSADAATAAELPEGRIKVAATTGTMADNRTERNWRIVTELGKVAQEIGRTPAQVALNWVANRPAVGSVILGASKTGQIRSNLDALGFTLPDELRARLDEVSAPPRAVPYAFMDSLQARLNAEVRNKRAGYYAG</sequence>
<dbReference type="PANTHER" id="PTHR43364">
    <property type="entry name" value="NADH-SPECIFIC METHYLGLYOXAL REDUCTASE-RELATED"/>
    <property type="match status" value="1"/>
</dbReference>
<dbReference type="SUPFAM" id="SSF51430">
    <property type="entry name" value="NAD(P)-linked oxidoreductase"/>
    <property type="match status" value="1"/>
</dbReference>
<evidence type="ECO:0000313" key="3">
    <source>
        <dbReference type="EMBL" id="WTW69700.1"/>
    </source>
</evidence>
<evidence type="ECO:0000259" key="2">
    <source>
        <dbReference type="Pfam" id="PF00248"/>
    </source>
</evidence>
<gene>
    <name evidence="3" type="ORF">OG398_16165</name>
</gene>
<name>A0AAU2VQ84_9ACTN</name>
<dbReference type="InterPro" id="IPR050523">
    <property type="entry name" value="AKR_Detox_Biosynth"/>
</dbReference>
<feature type="domain" description="NADP-dependent oxidoreductase" evidence="2">
    <location>
        <begin position="18"/>
        <end position="324"/>
    </location>
</feature>
<organism evidence="3">
    <name type="scientific">Streptomyces sp. NBC_00008</name>
    <dbReference type="NCBI Taxonomy" id="2903610"/>
    <lineage>
        <taxon>Bacteria</taxon>
        <taxon>Bacillati</taxon>
        <taxon>Actinomycetota</taxon>
        <taxon>Actinomycetes</taxon>
        <taxon>Kitasatosporales</taxon>
        <taxon>Streptomycetaceae</taxon>
        <taxon>Streptomyces</taxon>
    </lineage>
</organism>
<reference evidence="3" key="1">
    <citation type="submission" date="2022-10" db="EMBL/GenBank/DDBJ databases">
        <title>The complete genomes of actinobacterial strains from the NBC collection.</title>
        <authorList>
            <person name="Joergensen T.S."/>
            <person name="Alvarez Arevalo M."/>
            <person name="Sterndorff E.B."/>
            <person name="Faurdal D."/>
            <person name="Vuksanovic O."/>
            <person name="Mourched A.-S."/>
            <person name="Charusanti P."/>
            <person name="Shaw S."/>
            <person name="Blin K."/>
            <person name="Weber T."/>
        </authorList>
    </citation>
    <scope>NUCLEOTIDE SEQUENCE</scope>
    <source>
        <strain evidence="3">NBC_00008</strain>
    </source>
</reference>
<accession>A0AAU2VQ84</accession>
<dbReference type="CDD" id="cd19080">
    <property type="entry name" value="AKR_AKR9A_9B"/>
    <property type="match status" value="1"/>
</dbReference>
<dbReference type="FunFam" id="3.20.20.100:FF:000004">
    <property type="entry name" value="Oxidoreductase, aldo/keto reductase"/>
    <property type="match status" value="1"/>
</dbReference>
<protein>
    <submittedName>
        <fullName evidence="3">Aldo/keto reductase</fullName>
    </submittedName>
</protein>
<evidence type="ECO:0000256" key="1">
    <source>
        <dbReference type="ARBA" id="ARBA00023002"/>
    </source>
</evidence>
<dbReference type="EMBL" id="CP108313">
    <property type="protein sequence ID" value="WTW69700.1"/>
    <property type="molecule type" value="Genomic_DNA"/>
</dbReference>
<proteinExistence type="predicted"/>
<dbReference type="AlphaFoldDB" id="A0AAU2VQ84"/>
<dbReference type="InterPro" id="IPR036812">
    <property type="entry name" value="NAD(P)_OxRdtase_dom_sf"/>
</dbReference>
<dbReference type="GO" id="GO:0005829">
    <property type="term" value="C:cytosol"/>
    <property type="evidence" value="ECO:0007669"/>
    <property type="project" value="UniProtKB-ARBA"/>
</dbReference>
<dbReference type="Pfam" id="PF00248">
    <property type="entry name" value="Aldo_ket_red"/>
    <property type="match status" value="1"/>
</dbReference>